<dbReference type="Proteomes" id="UP001152888">
    <property type="component" value="Unassembled WGS sequence"/>
</dbReference>
<gene>
    <name evidence="1" type="ORF">ACAOBT_LOCUS21645</name>
</gene>
<accession>A0A9P0PPF8</accession>
<comment type="caution">
    <text evidence="1">The sequence shown here is derived from an EMBL/GenBank/DDBJ whole genome shotgun (WGS) entry which is preliminary data.</text>
</comment>
<dbReference type="AlphaFoldDB" id="A0A9P0PPF8"/>
<keyword evidence="2" id="KW-1185">Reference proteome</keyword>
<reference evidence="1" key="1">
    <citation type="submission" date="2022-03" db="EMBL/GenBank/DDBJ databases">
        <authorList>
            <person name="Sayadi A."/>
        </authorList>
    </citation>
    <scope>NUCLEOTIDE SEQUENCE</scope>
</reference>
<sequence>MSSSILTIVILQTKEANDLPKNGSCIQALESMFEGANHTEISEFAYCD</sequence>
<organism evidence="1 2">
    <name type="scientific">Acanthoscelides obtectus</name>
    <name type="common">Bean weevil</name>
    <name type="synonym">Bruchus obtectus</name>
    <dbReference type="NCBI Taxonomy" id="200917"/>
    <lineage>
        <taxon>Eukaryota</taxon>
        <taxon>Metazoa</taxon>
        <taxon>Ecdysozoa</taxon>
        <taxon>Arthropoda</taxon>
        <taxon>Hexapoda</taxon>
        <taxon>Insecta</taxon>
        <taxon>Pterygota</taxon>
        <taxon>Neoptera</taxon>
        <taxon>Endopterygota</taxon>
        <taxon>Coleoptera</taxon>
        <taxon>Polyphaga</taxon>
        <taxon>Cucujiformia</taxon>
        <taxon>Chrysomeloidea</taxon>
        <taxon>Chrysomelidae</taxon>
        <taxon>Bruchinae</taxon>
        <taxon>Bruchini</taxon>
        <taxon>Acanthoscelides</taxon>
    </lineage>
</organism>
<evidence type="ECO:0000313" key="1">
    <source>
        <dbReference type="EMBL" id="CAH1993666.1"/>
    </source>
</evidence>
<dbReference type="EMBL" id="CAKOFQ010007180">
    <property type="protein sequence ID" value="CAH1993666.1"/>
    <property type="molecule type" value="Genomic_DNA"/>
</dbReference>
<protein>
    <submittedName>
        <fullName evidence="1">Uncharacterized protein</fullName>
    </submittedName>
</protein>
<evidence type="ECO:0000313" key="2">
    <source>
        <dbReference type="Proteomes" id="UP001152888"/>
    </source>
</evidence>
<name>A0A9P0PPF8_ACAOB</name>
<proteinExistence type="predicted"/>